<dbReference type="OrthoDB" id="2590590at2759"/>
<feature type="compositionally biased region" description="Low complexity" evidence="1">
    <location>
        <begin position="338"/>
        <end position="356"/>
    </location>
</feature>
<comment type="caution">
    <text evidence="2">The sequence shown here is derived from an EMBL/GenBank/DDBJ whole genome shotgun (WGS) entry which is preliminary data.</text>
</comment>
<feature type="region of interest" description="Disordered" evidence="1">
    <location>
        <begin position="336"/>
        <end position="358"/>
    </location>
</feature>
<dbReference type="EMBL" id="NBII01000003">
    <property type="protein sequence ID" value="PAV21022.1"/>
    <property type="molecule type" value="Genomic_DNA"/>
</dbReference>
<protein>
    <submittedName>
        <fullName evidence="2">Uncharacterized protein</fullName>
    </submittedName>
</protein>
<gene>
    <name evidence="2" type="ORF">PNOK_0364900</name>
</gene>
<proteinExistence type="predicted"/>
<evidence type="ECO:0000313" key="3">
    <source>
        <dbReference type="Proteomes" id="UP000217199"/>
    </source>
</evidence>
<sequence>MPMPRFLGPRVTTAFIINNSFHSSTIITTTTDTLSIEQDETGNGALPTYDELAAQKGPNSRFGRWKNWVEKRAAERYIDITPEERMRRRERGWGDDVYGVNQTTETLQNTYLTTPNPQLHPSASYSSFWSGNTAQAFSPRPPSYYRPGPDPPNPPFTLSVGQPLLPSHLKVHHFGSRFLPHTTSPMNALLPLMGDRLLLIGHDNGLSVLDMFPSGDPSTSSPADAQVRPIWEGEGVYQLELLEFQETGDATPQGVVLALMGAEVESQSNLRERDVMRSIRMYNLSSLTSLARWASTQKNTKPLDLRRPPGWNPQLSSKKHKHTSSINKLKLFISDAGSSSEPTSSYPPSTRPTSMSLKREASASSCESSWDVVDELPLRWATDYVPLASTGSRLLHQNVLFFELQRGSAPGAWGSSSLAVATKQSILLYETPKNERAFRFVKEFYTPLVPRNLSFVYQDVQETVLLRSPSSSSQRSVHLSDNEANNRRFSLRQSFDAPRGSERVASSCNNYGAQMSLFVVFDKKAGLIRLADSAVIEVELYENSPRDIQSPSSISPRRSFIRESKGYWLPPSLEELPLGYPGQITSKPVYLLTRGKQTQIIPYPIPSPLSSAPPLHVLTWNYTPSHICHRICSPLDEPYFLQVIALGEYGVEVQEVPMSVFTHGKGKGRYDEPVRAEIDIGGDMAYLCRGGQWHEPQRYLSRSDSFMSTSSAASTVRPGRQSSEDGFYATVRKGVEDWRVIWLGGSEKEDTDPTDM</sequence>
<dbReference type="InParanoid" id="A0A286UN82"/>
<keyword evidence="3" id="KW-1185">Reference proteome</keyword>
<name>A0A286UN82_9AGAM</name>
<dbReference type="AlphaFoldDB" id="A0A286UN82"/>
<feature type="region of interest" description="Disordered" evidence="1">
    <location>
        <begin position="298"/>
        <end position="324"/>
    </location>
</feature>
<evidence type="ECO:0000256" key="1">
    <source>
        <dbReference type="SAM" id="MobiDB-lite"/>
    </source>
</evidence>
<organism evidence="2 3">
    <name type="scientific">Pyrrhoderma noxium</name>
    <dbReference type="NCBI Taxonomy" id="2282107"/>
    <lineage>
        <taxon>Eukaryota</taxon>
        <taxon>Fungi</taxon>
        <taxon>Dikarya</taxon>
        <taxon>Basidiomycota</taxon>
        <taxon>Agaricomycotina</taxon>
        <taxon>Agaricomycetes</taxon>
        <taxon>Hymenochaetales</taxon>
        <taxon>Hymenochaetaceae</taxon>
        <taxon>Pyrrhoderma</taxon>
    </lineage>
</organism>
<accession>A0A286UN82</accession>
<evidence type="ECO:0000313" key="2">
    <source>
        <dbReference type="EMBL" id="PAV21022.1"/>
    </source>
</evidence>
<dbReference type="Proteomes" id="UP000217199">
    <property type="component" value="Unassembled WGS sequence"/>
</dbReference>
<dbReference type="STRING" id="2282107.A0A286UN82"/>
<reference evidence="2 3" key="1">
    <citation type="journal article" date="2017" name="Mol. Ecol.">
        <title>Comparative and population genomic landscape of Phellinus noxius: A hypervariable fungus causing root rot in trees.</title>
        <authorList>
            <person name="Chung C.L."/>
            <person name="Lee T.J."/>
            <person name="Akiba M."/>
            <person name="Lee H.H."/>
            <person name="Kuo T.H."/>
            <person name="Liu D."/>
            <person name="Ke H.M."/>
            <person name="Yokoi T."/>
            <person name="Roa M.B."/>
            <person name="Lu M.J."/>
            <person name="Chang Y.Y."/>
            <person name="Ann P.J."/>
            <person name="Tsai J.N."/>
            <person name="Chen C.Y."/>
            <person name="Tzean S.S."/>
            <person name="Ota Y."/>
            <person name="Hattori T."/>
            <person name="Sahashi N."/>
            <person name="Liou R.F."/>
            <person name="Kikuchi T."/>
            <person name="Tsai I.J."/>
        </authorList>
    </citation>
    <scope>NUCLEOTIDE SEQUENCE [LARGE SCALE GENOMIC DNA]</scope>
    <source>
        <strain evidence="2 3">FFPRI411160</strain>
    </source>
</reference>